<keyword evidence="7 10" id="KW-0472">Membrane</keyword>
<dbReference type="EMBL" id="BOPH01000072">
    <property type="protein sequence ID" value="GIJ70102.1"/>
    <property type="molecule type" value="Genomic_DNA"/>
</dbReference>
<reference evidence="13" key="1">
    <citation type="submission" date="2021-01" db="EMBL/GenBank/DDBJ databases">
        <title>Whole genome shotgun sequence of Virgisporangium ochraceum NBRC 16418.</title>
        <authorList>
            <person name="Komaki H."/>
            <person name="Tamura T."/>
        </authorList>
    </citation>
    <scope>NUCLEOTIDE SEQUENCE</scope>
    <source>
        <strain evidence="13">NBRC 16418</strain>
    </source>
</reference>
<comment type="similarity">
    <text evidence="2 8">Belongs to the peptidase A24 family.</text>
</comment>
<feature type="transmembrane region" description="Helical" evidence="10">
    <location>
        <begin position="20"/>
        <end position="41"/>
    </location>
</feature>
<feature type="domain" description="Prepilin type IV endopeptidase peptidase" evidence="11">
    <location>
        <begin position="123"/>
        <end position="232"/>
    </location>
</feature>
<evidence type="ECO:0000259" key="12">
    <source>
        <dbReference type="Pfam" id="PF06750"/>
    </source>
</evidence>
<dbReference type="Gene3D" id="1.20.120.1220">
    <property type="match status" value="1"/>
</dbReference>
<dbReference type="GO" id="GO:0032259">
    <property type="term" value="P:methylation"/>
    <property type="evidence" value="ECO:0007669"/>
    <property type="project" value="UniProtKB-KW"/>
</dbReference>
<feature type="domain" description="Prepilin peptidase A24 N-terminal" evidence="12">
    <location>
        <begin position="28"/>
        <end position="111"/>
    </location>
</feature>
<dbReference type="PRINTS" id="PR00864">
    <property type="entry name" value="PREPILNPTASE"/>
</dbReference>
<evidence type="ECO:0000256" key="7">
    <source>
        <dbReference type="ARBA" id="ARBA00023136"/>
    </source>
</evidence>
<keyword evidence="3" id="KW-1003">Cell membrane</keyword>
<evidence type="ECO:0000256" key="8">
    <source>
        <dbReference type="RuleBase" id="RU003793"/>
    </source>
</evidence>
<feature type="transmembrane region" description="Helical" evidence="10">
    <location>
        <begin position="250"/>
        <end position="271"/>
    </location>
</feature>
<dbReference type="InterPro" id="IPR000045">
    <property type="entry name" value="Prepilin_IV_endopep_pep"/>
</dbReference>
<gene>
    <name evidence="13" type="primary">pilD</name>
    <name evidence="13" type="ORF">Voc01_050190</name>
</gene>
<dbReference type="InterPro" id="IPR050882">
    <property type="entry name" value="Prepilin_peptidase/N-MTase"/>
</dbReference>
<dbReference type="Pfam" id="PF06750">
    <property type="entry name" value="A24_N_bact"/>
    <property type="match status" value="1"/>
</dbReference>
<comment type="subcellular location">
    <subcellularLocation>
        <location evidence="1">Cell inner membrane</location>
        <topology evidence="1">Multi-pass membrane protein</topology>
    </subcellularLocation>
    <subcellularLocation>
        <location evidence="9">Cell membrane</location>
        <topology evidence="9">Multi-pass membrane protein</topology>
    </subcellularLocation>
</comment>
<dbReference type="GO" id="GO:0004190">
    <property type="term" value="F:aspartic-type endopeptidase activity"/>
    <property type="evidence" value="ECO:0007669"/>
    <property type="project" value="UniProtKB-EC"/>
</dbReference>
<organism evidence="13 14">
    <name type="scientific">Virgisporangium ochraceum</name>
    <dbReference type="NCBI Taxonomy" id="65505"/>
    <lineage>
        <taxon>Bacteria</taxon>
        <taxon>Bacillati</taxon>
        <taxon>Actinomycetota</taxon>
        <taxon>Actinomycetes</taxon>
        <taxon>Micromonosporales</taxon>
        <taxon>Micromonosporaceae</taxon>
        <taxon>Virgisporangium</taxon>
    </lineage>
</organism>
<accession>A0A8J3ZW78</accession>
<name>A0A8J3ZW78_9ACTN</name>
<dbReference type="AlphaFoldDB" id="A0A8J3ZW78"/>
<evidence type="ECO:0000256" key="2">
    <source>
        <dbReference type="ARBA" id="ARBA00005801"/>
    </source>
</evidence>
<dbReference type="GO" id="GO:0006465">
    <property type="term" value="P:signal peptide processing"/>
    <property type="evidence" value="ECO:0007669"/>
    <property type="project" value="TreeGrafter"/>
</dbReference>
<keyword evidence="9" id="KW-0378">Hydrolase</keyword>
<evidence type="ECO:0000256" key="9">
    <source>
        <dbReference type="RuleBase" id="RU003794"/>
    </source>
</evidence>
<feature type="transmembrane region" description="Helical" evidence="10">
    <location>
        <begin position="220"/>
        <end position="238"/>
    </location>
</feature>
<evidence type="ECO:0000313" key="14">
    <source>
        <dbReference type="Proteomes" id="UP000635606"/>
    </source>
</evidence>
<evidence type="ECO:0000313" key="13">
    <source>
        <dbReference type="EMBL" id="GIJ70102.1"/>
    </source>
</evidence>
<feature type="transmembrane region" description="Helical" evidence="10">
    <location>
        <begin position="119"/>
        <end position="137"/>
    </location>
</feature>
<dbReference type="EC" id="2.1.1.-" evidence="9"/>
<dbReference type="GO" id="GO:0008168">
    <property type="term" value="F:methyltransferase activity"/>
    <property type="evidence" value="ECO:0007669"/>
    <property type="project" value="UniProtKB-KW"/>
</dbReference>
<evidence type="ECO:0000256" key="1">
    <source>
        <dbReference type="ARBA" id="ARBA00004429"/>
    </source>
</evidence>
<dbReference type="Proteomes" id="UP000635606">
    <property type="component" value="Unassembled WGS sequence"/>
</dbReference>
<evidence type="ECO:0000259" key="11">
    <source>
        <dbReference type="Pfam" id="PF01478"/>
    </source>
</evidence>
<feature type="transmembrane region" description="Helical" evidence="10">
    <location>
        <begin position="144"/>
        <end position="162"/>
    </location>
</feature>
<evidence type="ECO:0000256" key="6">
    <source>
        <dbReference type="ARBA" id="ARBA00022989"/>
    </source>
</evidence>
<keyword evidence="6 10" id="KW-1133">Transmembrane helix</keyword>
<evidence type="ECO:0000256" key="3">
    <source>
        <dbReference type="ARBA" id="ARBA00022475"/>
    </source>
</evidence>
<feature type="transmembrane region" description="Helical" evidence="10">
    <location>
        <begin position="168"/>
        <end position="190"/>
    </location>
</feature>
<keyword evidence="9" id="KW-0511">Multifunctional enzyme</keyword>
<dbReference type="PANTHER" id="PTHR30487">
    <property type="entry name" value="TYPE 4 PREPILIN-LIKE PROTEINS LEADER PEPTIDE-PROCESSING ENZYME"/>
    <property type="match status" value="1"/>
</dbReference>
<dbReference type="GO" id="GO:0005886">
    <property type="term" value="C:plasma membrane"/>
    <property type="evidence" value="ECO:0007669"/>
    <property type="project" value="UniProtKB-SubCell"/>
</dbReference>
<keyword evidence="4" id="KW-0997">Cell inner membrane</keyword>
<dbReference type="InterPro" id="IPR010627">
    <property type="entry name" value="Prepilin_pept_A24_N"/>
</dbReference>
<keyword evidence="9" id="KW-0489">Methyltransferase</keyword>
<evidence type="ECO:0000256" key="10">
    <source>
        <dbReference type="SAM" id="Phobius"/>
    </source>
</evidence>
<comment type="catalytic activity">
    <reaction evidence="9">
        <text>Typically cleaves a -Gly-|-Phe- bond to release an N-terminal, basic peptide of 5-8 residues from type IV prepilin, and then N-methylates the new N-terminal amino group, the methyl donor being S-adenosyl-L-methionine.</text>
        <dbReference type="EC" id="3.4.23.43"/>
    </reaction>
</comment>
<keyword evidence="14" id="KW-1185">Reference proteome</keyword>
<keyword evidence="5 9" id="KW-0812">Transmembrane</keyword>
<comment type="caution">
    <text evidence="13">The sequence shown here is derived from an EMBL/GenBank/DDBJ whole genome shotgun (WGS) entry which is preliminary data.</text>
</comment>
<keyword evidence="9" id="KW-0808">Transferase</keyword>
<evidence type="ECO:0000256" key="4">
    <source>
        <dbReference type="ARBA" id="ARBA00022519"/>
    </source>
</evidence>
<proteinExistence type="inferred from homology"/>
<dbReference type="Pfam" id="PF01478">
    <property type="entry name" value="Peptidase_A24"/>
    <property type="match status" value="1"/>
</dbReference>
<protein>
    <recommendedName>
        <fullName evidence="9">Prepilin leader peptidase/N-methyltransferase</fullName>
        <ecNumber evidence="9">2.1.1.-</ecNumber>
        <ecNumber evidence="9">3.4.23.43</ecNumber>
    </recommendedName>
</protein>
<comment type="function">
    <text evidence="9">Plays an essential role in type IV pili and type II pseudopili formation by proteolytically removing the leader sequence from substrate proteins and subsequently monomethylating the alpha-amino group of the newly exposed N-terminal phenylalanine.</text>
</comment>
<dbReference type="PANTHER" id="PTHR30487:SF0">
    <property type="entry name" value="PREPILIN LEADER PEPTIDASE_N-METHYLTRANSFERASE-RELATED"/>
    <property type="match status" value="1"/>
</dbReference>
<dbReference type="EC" id="3.4.23.43" evidence="9"/>
<dbReference type="InterPro" id="IPR014032">
    <property type="entry name" value="Peptidase_A24A_bac"/>
</dbReference>
<keyword evidence="9" id="KW-0645">Protease</keyword>
<sequence>MAPLPPAPSRSAKTREDAMTPLLVLAGVLGLAVGSFLNVVVHRVPRGESLLRPASHCPACDRPVRPWENVPVLSWLALRGRCAGCKVRISVRYPLVEAATAALFVAITLRFGVSPELPAYLYLGAVSLALALIDLDVRRLPNAIVLPSYVVGAALLALPAVLGPDWHAAGRALLAMAVLFALFLGIASLYRGGMGLGDVKLAGVLGLYLGWLGWSSVVVGAFSGFLLGGIVGAALMAARRASRKTPIPFGPFMLAGALLAVFLADPIASWYTTTFLTPA</sequence>
<evidence type="ECO:0000256" key="5">
    <source>
        <dbReference type="ARBA" id="ARBA00022692"/>
    </source>
</evidence>